<dbReference type="PROSITE" id="PS51724">
    <property type="entry name" value="SPOR"/>
    <property type="match status" value="1"/>
</dbReference>
<organism evidence="3 4">
    <name type="scientific">Polaribacter ponticola</name>
    <dbReference type="NCBI Taxonomy" id="2978475"/>
    <lineage>
        <taxon>Bacteria</taxon>
        <taxon>Pseudomonadati</taxon>
        <taxon>Bacteroidota</taxon>
        <taxon>Flavobacteriia</taxon>
        <taxon>Flavobacteriales</taxon>
        <taxon>Flavobacteriaceae</taxon>
    </lineage>
</organism>
<evidence type="ECO:0000259" key="2">
    <source>
        <dbReference type="PROSITE" id="PS51724"/>
    </source>
</evidence>
<dbReference type="Proteomes" id="UP001151478">
    <property type="component" value="Unassembled WGS sequence"/>
</dbReference>
<dbReference type="Pfam" id="PF18175">
    <property type="entry name" value="HU-CCDC81_bac_2"/>
    <property type="match status" value="1"/>
</dbReference>
<comment type="caution">
    <text evidence="3">The sequence shown here is derived from an EMBL/GenBank/DDBJ whole genome shotgun (WGS) entry which is preliminary data.</text>
</comment>
<keyword evidence="1" id="KW-1133">Transmembrane helix</keyword>
<dbReference type="InterPro" id="IPR041268">
    <property type="entry name" value="HU-CCDC81_bac_2"/>
</dbReference>
<dbReference type="InterPro" id="IPR040495">
    <property type="entry name" value="HU-CCDC81_bac_1"/>
</dbReference>
<keyword evidence="4" id="KW-1185">Reference proteome</keyword>
<dbReference type="RefSeq" id="WP_274270436.1">
    <property type="nucleotide sequence ID" value="NZ_JAOSLC020000003.1"/>
</dbReference>
<dbReference type="EMBL" id="JAOSLC020000003">
    <property type="protein sequence ID" value="MDD7915100.1"/>
    <property type="molecule type" value="Genomic_DNA"/>
</dbReference>
<proteinExistence type="predicted"/>
<sequence length="329" mass="36254">MNLASYINDLLYRYNCVIIPNFGGFVTNRIGATIDKNSQKFYPPAKQVTFNSHLKSNDGLLANYISSSENISFENANNAIALTVNKWREELQSKPIQISSVGSLMLNENGQIIFEPNKEINHLAESFGLTSINSKSVIRNNTRVKPLVAIAKKEEKKGIPAFINAAAAAAILLTLALGGNSIYQKNQQKTFLASQEKAVEKKIQSATFVISNPLPTIELNAVKEKAKTIAIVKPFHIVAGAFQFPENAQKKVDQLIEIGYGAKIIGVNKWGLTQVSFNSFSDRTEAINNLRSIQKTVSKDAWLLTKSNIYLGAILIFAEIFNKNGSKNT</sequence>
<protein>
    <recommendedName>
        <fullName evidence="2">SPOR domain-containing protein</fullName>
    </recommendedName>
</protein>
<evidence type="ECO:0000313" key="3">
    <source>
        <dbReference type="EMBL" id="MDD7915100.1"/>
    </source>
</evidence>
<dbReference type="InterPro" id="IPR007730">
    <property type="entry name" value="SPOR-like_dom"/>
</dbReference>
<name>A0ABT5SAG3_9FLAO</name>
<gene>
    <name evidence="3" type="ORF">N5A56_012060</name>
</gene>
<accession>A0ABT5SAG3</accession>
<evidence type="ECO:0000256" key="1">
    <source>
        <dbReference type="SAM" id="Phobius"/>
    </source>
</evidence>
<dbReference type="Gene3D" id="3.30.70.1070">
    <property type="entry name" value="Sporulation related repeat"/>
    <property type="match status" value="1"/>
</dbReference>
<dbReference type="Pfam" id="PF18174">
    <property type="entry name" value="HU-CCDC81_bac_1"/>
    <property type="match status" value="1"/>
</dbReference>
<keyword evidence="1" id="KW-0472">Membrane</keyword>
<dbReference type="SUPFAM" id="SSF110997">
    <property type="entry name" value="Sporulation related repeat"/>
    <property type="match status" value="1"/>
</dbReference>
<keyword evidence="1" id="KW-0812">Transmembrane</keyword>
<feature type="transmembrane region" description="Helical" evidence="1">
    <location>
        <begin position="161"/>
        <end position="183"/>
    </location>
</feature>
<feature type="domain" description="SPOR" evidence="2">
    <location>
        <begin position="229"/>
        <end position="306"/>
    </location>
</feature>
<reference evidence="3" key="1">
    <citation type="submission" date="2023-02" db="EMBL/GenBank/DDBJ databases">
        <title>Polaribacter ponticola sp. nov., isolated from seawater.</title>
        <authorList>
            <person name="Baek J.H."/>
            <person name="Kim J.M."/>
            <person name="Choi D.G."/>
            <person name="Jeon C.O."/>
        </authorList>
    </citation>
    <scope>NUCLEOTIDE SEQUENCE</scope>
    <source>
        <strain evidence="3">MSW5</strain>
    </source>
</reference>
<evidence type="ECO:0000313" key="4">
    <source>
        <dbReference type="Proteomes" id="UP001151478"/>
    </source>
</evidence>
<dbReference type="InterPro" id="IPR036680">
    <property type="entry name" value="SPOR-like_sf"/>
</dbReference>